<dbReference type="InterPro" id="IPR000836">
    <property type="entry name" value="PRTase_dom"/>
</dbReference>
<comment type="similarity">
    <text evidence="4">Belongs to the purine/pyrimidine phosphoribosyltransferase family.</text>
</comment>
<dbReference type="EC" id="2.4.2.8" evidence="5"/>
<evidence type="ECO:0000256" key="5">
    <source>
        <dbReference type="ARBA" id="ARBA00011895"/>
    </source>
</evidence>
<dbReference type="GO" id="GO:0000287">
    <property type="term" value="F:magnesium ion binding"/>
    <property type="evidence" value="ECO:0007669"/>
    <property type="project" value="TreeGrafter"/>
</dbReference>
<keyword evidence="6" id="KW-0963">Cytoplasm</keyword>
<reference evidence="16" key="1">
    <citation type="submission" date="2020-05" db="EMBL/GenBank/DDBJ databases">
        <authorList>
            <person name="Chiriac C."/>
            <person name="Salcher M."/>
            <person name="Ghai R."/>
            <person name="Kavagutti S V."/>
        </authorList>
    </citation>
    <scope>NUCLEOTIDE SEQUENCE</scope>
</reference>
<dbReference type="GO" id="GO:0005829">
    <property type="term" value="C:cytosol"/>
    <property type="evidence" value="ECO:0007669"/>
    <property type="project" value="TreeGrafter"/>
</dbReference>
<dbReference type="AlphaFoldDB" id="A0A6J7GU77"/>
<comment type="subcellular location">
    <subcellularLocation>
        <location evidence="2">Cytoplasm</location>
    </subcellularLocation>
</comment>
<evidence type="ECO:0000256" key="11">
    <source>
        <dbReference type="ARBA" id="ARBA00022741"/>
    </source>
</evidence>
<dbReference type="GO" id="GO:0032263">
    <property type="term" value="P:GMP salvage"/>
    <property type="evidence" value="ECO:0007669"/>
    <property type="project" value="TreeGrafter"/>
</dbReference>
<dbReference type="NCBIfam" id="TIGR01203">
    <property type="entry name" value="HGPRTase"/>
    <property type="match status" value="1"/>
</dbReference>
<dbReference type="PANTHER" id="PTHR43340">
    <property type="entry name" value="HYPOXANTHINE-GUANINE PHOSPHORIBOSYLTRANSFERASE"/>
    <property type="match status" value="1"/>
</dbReference>
<evidence type="ECO:0000256" key="12">
    <source>
        <dbReference type="ARBA" id="ARBA00022842"/>
    </source>
</evidence>
<dbReference type="EMBL" id="CAFBOS010000042">
    <property type="protein sequence ID" value="CAB4989633.1"/>
    <property type="molecule type" value="Genomic_DNA"/>
</dbReference>
<dbReference type="InterPro" id="IPR050408">
    <property type="entry name" value="HGPRT"/>
</dbReference>
<name>A0A6J7GU77_9ZZZZ</name>
<proteinExistence type="inferred from homology"/>
<organism evidence="16">
    <name type="scientific">freshwater metagenome</name>
    <dbReference type="NCBI Taxonomy" id="449393"/>
    <lineage>
        <taxon>unclassified sequences</taxon>
        <taxon>metagenomes</taxon>
        <taxon>ecological metagenomes</taxon>
    </lineage>
</organism>
<dbReference type="FunFam" id="3.40.50.2020:FF:000006">
    <property type="entry name" value="Hypoxanthine phosphoribosyltransferase"/>
    <property type="match status" value="1"/>
</dbReference>
<evidence type="ECO:0000313" key="15">
    <source>
        <dbReference type="EMBL" id="CAB4835006.1"/>
    </source>
</evidence>
<dbReference type="GO" id="GO:0004422">
    <property type="term" value="F:hypoxanthine phosphoribosyltransferase activity"/>
    <property type="evidence" value="ECO:0007669"/>
    <property type="project" value="InterPro"/>
</dbReference>
<dbReference type="GO" id="GO:0006166">
    <property type="term" value="P:purine ribonucleoside salvage"/>
    <property type="evidence" value="ECO:0007669"/>
    <property type="project" value="UniProtKB-KW"/>
</dbReference>
<keyword evidence="9" id="KW-0479">Metal-binding</keyword>
<dbReference type="GO" id="GO:0032264">
    <property type="term" value="P:IMP salvage"/>
    <property type="evidence" value="ECO:0007669"/>
    <property type="project" value="TreeGrafter"/>
</dbReference>
<keyword evidence="11" id="KW-0547">Nucleotide-binding</keyword>
<evidence type="ECO:0000256" key="2">
    <source>
        <dbReference type="ARBA" id="ARBA00004496"/>
    </source>
</evidence>
<keyword evidence="10" id="KW-0660">Purine salvage</keyword>
<evidence type="ECO:0000313" key="16">
    <source>
        <dbReference type="EMBL" id="CAB4912087.1"/>
    </source>
</evidence>
<dbReference type="EMBL" id="CAFBMH010000055">
    <property type="protein sequence ID" value="CAB4912087.1"/>
    <property type="molecule type" value="Genomic_DNA"/>
</dbReference>
<evidence type="ECO:0000313" key="14">
    <source>
        <dbReference type="EMBL" id="CAB4743825.1"/>
    </source>
</evidence>
<accession>A0A6J7GU77</accession>
<evidence type="ECO:0000256" key="4">
    <source>
        <dbReference type="ARBA" id="ARBA00008391"/>
    </source>
</evidence>
<evidence type="ECO:0000256" key="7">
    <source>
        <dbReference type="ARBA" id="ARBA00022676"/>
    </source>
</evidence>
<evidence type="ECO:0000256" key="10">
    <source>
        <dbReference type="ARBA" id="ARBA00022726"/>
    </source>
</evidence>
<dbReference type="EMBL" id="CAFABA010000109">
    <property type="protein sequence ID" value="CAB4835006.1"/>
    <property type="molecule type" value="Genomic_DNA"/>
</dbReference>
<dbReference type="Pfam" id="PF00156">
    <property type="entry name" value="Pribosyltran"/>
    <property type="match status" value="1"/>
</dbReference>
<evidence type="ECO:0000259" key="13">
    <source>
        <dbReference type="Pfam" id="PF00156"/>
    </source>
</evidence>
<feature type="domain" description="Phosphoribosyltransferase" evidence="13">
    <location>
        <begin position="22"/>
        <end position="161"/>
    </location>
</feature>
<dbReference type="SUPFAM" id="SSF53271">
    <property type="entry name" value="PRTase-like"/>
    <property type="match status" value="1"/>
</dbReference>
<keyword evidence="8" id="KW-0808">Transferase</keyword>
<sequence length="177" mass="19573">MGRIDEHVGQVLIDEETLRARVVELGEAITRDYAGRAPLLVGVLKGALVFVSDLARVIDLPTEFDFMAVSSYGNATKTSGVVRIVKDLDLDLTNRHVIIVEDIVDSGLTLSYLRRYLQARKPASLEVCALLVRGARDATALDLKYIGFTIADEFVIGYGLDVAERYRNLPFIADYLP</sequence>
<evidence type="ECO:0000313" key="17">
    <source>
        <dbReference type="EMBL" id="CAB4989633.1"/>
    </source>
</evidence>
<dbReference type="EMBL" id="CAEZYR010000044">
    <property type="protein sequence ID" value="CAB4743825.1"/>
    <property type="molecule type" value="Genomic_DNA"/>
</dbReference>
<evidence type="ECO:0000256" key="3">
    <source>
        <dbReference type="ARBA" id="ARBA00004669"/>
    </source>
</evidence>
<gene>
    <name evidence="14" type="ORF">UFOPK2754_01366</name>
    <name evidence="15" type="ORF">UFOPK3139_02271</name>
    <name evidence="16" type="ORF">UFOPK3543_01574</name>
    <name evidence="17" type="ORF">UFOPK3967_00914</name>
</gene>
<dbReference type="InterPro" id="IPR029057">
    <property type="entry name" value="PRTase-like"/>
</dbReference>
<evidence type="ECO:0000256" key="1">
    <source>
        <dbReference type="ARBA" id="ARBA00001946"/>
    </source>
</evidence>
<comment type="cofactor">
    <cofactor evidence="1">
        <name>Mg(2+)</name>
        <dbReference type="ChEBI" id="CHEBI:18420"/>
    </cofactor>
</comment>
<dbReference type="PANTHER" id="PTHR43340:SF1">
    <property type="entry name" value="HYPOXANTHINE PHOSPHORIBOSYLTRANSFERASE"/>
    <property type="match status" value="1"/>
</dbReference>
<comment type="pathway">
    <text evidence="3">Purine metabolism; IMP biosynthesis via salvage pathway; IMP from hypoxanthine: step 1/1.</text>
</comment>
<keyword evidence="12" id="KW-0460">Magnesium</keyword>
<dbReference type="InterPro" id="IPR005904">
    <property type="entry name" value="Hxn_phspho_trans"/>
</dbReference>
<dbReference type="GO" id="GO:0006178">
    <property type="term" value="P:guanine salvage"/>
    <property type="evidence" value="ECO:0007669"/>
    <property type="project" value="TreeGrafter"/>
</dbReference>
<evidence type="ECO:0000256" key="9">
    <source>
        <dbReference type="ARBA" id="ARBA00022723"/>
    </source>
</evidence>
<evidence type="ECO:0000256" key="8">
    <source>
        <dbReference type="ARBA" id="ARBA00022679"/>
    </source>
</evidence>
<dbReference type="GO" id="GO:0046100">
    <property type="term" value="P:hypoxanthine metabolic process"/>
    <property type="evidence" value="ECO:0007669"/>
    <property type="project" value="TreeGrafter"/>
</dbReference>
<keyword evidence="7" id="KW-0328">Glycosyltransferase</keyword>
<dbReference type="CDD" id="cd06223">
    <property type="entry name" value="PRTases_typeI"/>
    <property type="match status" value="1"/>
</dbReference>
<dbReference type="Gene3D" id="3.40.50.2020">
    <property type="match status" value="1"/>
</dbReference>
<protein>
    <recommendedName>
        <fullName evidence="5">hypoxanthine phosphoribosyltransferase</fullName>
        <ecNumber evidence="5">2.4.2.8</ecNumber>
    </recommendedName>
</protein>
<dbReference type="GO" id="GO:0000166">
    <property type="term" value="F:nucleotide binding"/>
    <property type="evidence" value="ECO:0007669"/>
    <property type="project" value="UniProtKB-KW"/>
</dbReference>
<evidence type="ECO:0000256" key="6">
    <source>
        <dbReference type="ARBA" id="ARBA00022490"/>
    </source>
</evidence>